<dbReference type="PANTHER" id="PTHR37828:SF1">
    <property type="entry name" value="YCII-RELATED DOMAIN-CONTAINING PROTEIN"/>
    <property type="match status" value="1"/>
</dbReference>
<dbReference type="Proteomes" id="UP000199651">
    <property type="component" value="Unassembled WGS sequence"/>
</dbReference>
<dbReference type="AlphaFoldDB" id="A0A1H0RPY0"/>
<evidence type="ECO:0000313" key="3">
    <source>
        <dbReference type="EMBL" id="SDP31469.1"/>
    </source>
</evidence>
<evidence type="ECO:0000256" key="1">
    <source>
        <dbReference type="ARBA" id="ARBA00007689"/>
    </source>
</evidence>
<dbReference type="RefSeq" id="WP_091378447.1">
    <property type="nucleotide sequence ID" value="NZ_FNDV01000013.1"/>
</dbReference>
<dbReference type="STRING" id="504798.SAMN05421871_11367"/>
<dbReference type="PANTHER" id="PTHR37828">
    <property type="entry name" value="GSR2449 PROTEIN"/>
    <property type="match status" value="1"/>
</dbReference>
<dbReference type="OrthoDB" id="9814407at2"/>
<dbReference type="EMBL" id="FNJB01000008">
    <property type="protein sequence ID" value="SDP31469.1"/>
    <property type="molecule type" value="Genomic_DNA"/>
</dbReference>
<accession>A0A1H0RPY0</accession>
<gene>
    <name evidence="3" type="ORF">SAMN05192558_10867</name>
</gene>
<protein>
    <submittedName>
        <fullName evidence="3">Uncharacterized conserved protein YciI, contains a putative active-site phosphohistidine</fullName>
    </submittedName>
</protein>
<dbReference type="Pfam" id="PF03795">
    <property type="entry name" value="YCII"/>
    <property type="match status" value="1"/>
</dbReference>
<name>A0A1H0RPY0_9PSEU</name>
<dbReference type="InterPro" id="IPR011008">
    <property type="entry name" value="Dimeric_a/b-barrel"/>
</dbReference>
<dbReference type="SUPFAM" id="SSF54909">
    <property type="entry name" value="Dimeric alpha+beta barrel"/>
    <property type="match status" value="1"/>
</dbReference>
<reference evidence="4" key="1">
    <citation type="submission" date="2016-10" db="EMBL/GenBank/DDBJ databases">
        <authorList>
            <person name="Varghese N."/>
            <person name="Submissions S."/>
        </authorList>
    </citation>
    <scope>NUCLEOTIDE SEQUENCE [LARGE SCALE GENOMIC DNA]</scope>
    <source>
        <strain evidence="4">IBRC-M 10655</strain>
    </source>
</reference>
<sequence length="101" mass="11565">MYVVLITYTAPLQEIDYVLPDHTTWVGKQYEAGYFLASGRRDPRTGKVIIVRPMNRDKLKALLATDPFSLRGMAHYEVIAFDATRTCRELAPYNEAIMEPI</sequence>
<keyword evidence="4" id="KW-1185">Reference proteome</keyword>
<organism evidence="3 4">
    <name type="scientific">Actinokineospora alba</name>
    <dbReference type="NCBI Taxonomy" id="504798"/>
    <lineage>
        <taxon>Bacteria</taxon>
        <taxon>Bacillati</taxon>
        <taxon>Actinomycetota</taxon>
        <taxon>Actinomycetes</taxon>
        <taxon>Pseudonocardiales</taxon>
        <taxon>Pseudonocardiaceae</taxon>
        <taxon>Actinokineospora</taxon>
    </lineage>
</organism>
<evidence type="ECO:0000313" key="4">
    <source>
        <dbReference type="Proteomes" id="UP000199651"/>
    </source>
</evidence>
<feature type="domain" description="YCII-related" evidence="2">
    <location>
        <begin position="1"/>
        <end position="81"/>
    </location>
</feature>
<dbReference type="InterPro" id="IPR005545">
    <property type="entry name" value="YCII"/>
</dbReference>
<evidence type="ECO:0000259" key="2">
    <source>
        <dbReference type="Pfam" id="PF03795"/>
    </source>
</evidence>
<proteinExistence type="inferred from homology"/>
<comment type="similarity">
    <text evidence="1">Belongs to the YciI family.</text>
</comment>